<dbReference type="PROSITE" id="PS50222">
    <property type="entry name" value="EF_HAND_2"/>
    <property type="match status" value="1"/>
</dbReference>
<proteinExistence type="predicted"/>
<sequence>MGNASSMLTQYDIEEVQEYCNYLFSREEIVGLYQRFCELDGNGKGYISGDEMLSVPEFAINPVLKRVVEMVDGFNFKDFVAILSAFSCKATRYQKAQREALN</sequence>
<dbReference type="InterPro" id="IPR002048">
    <property type="entry name" value="EF_hand_dom"/>
</dbReference>
<feature type="domain" description="EF-hand" evidence="1">
    <location>
        <begin position="27"/>
        <end position="62"/>
    </location>
</feature>
<gene>
    <name evidence="2" type="ORF">F3Y22_tig00117021pilonHSYRG00193</name>
</gene>
<dbReference type="PANTHER" id="PTHR46971">
    <property type="entry name" value="CALCINEURIN B SUBUNIT (PROTEIN PHOSPHATASE 2B REGULATORY SUBUNIT)-LIKE PROTEIN"/>
    <property type="match status" value="1"/>
</dbReference>
<protein>
    <submittedName>
        <fullName evidence="2">Detected protein of confused Function</fullName>
    </submittedName>
</protein>
<reference evidence="2" key="1">
    <citation type="submission" date="2019-09" db="EMBL/GenBank/DDBJ databases">
        <title>Draft genome information of white flower Hibiscus syriacus.</title>
        <authorList>
            <person name="Kim Y.-M."/>
        </authorList>
    </citation>
    <scope>NUCLEOTIDE SEQUENCE [LARGE SCALE GENOMIC DNA]</scope>
    <source>
        <strain evidence="2">YM2019G1</strain>
    </source>
</reference>
<dbReference type="OrthoDB" id="191686at2759"/>
<evidence type="ECO:0000313" key="3">
    <source>
        <dbReference type="Proteomes" id="UP000436088"/>
    </source>
</evidence>
<evidence type="ECO:0000313" key="2">
    <source>
        <dbReference type="EMBL" id="KAE8655687.1"/>
    </source>
</evidence>
<name>A0A6A2XH77_HIBSY</name>
<dbReference type="AlphaFoldDB" id="A0A6A2XH77"/>
<dbReference type="EMBL" id="VEPZ02001776">
    <property type="protein sequence ID" value="KAE8655687.1"/>
    <property type="molecule type" value="Genomic_DNA"/>
</dbReference>
<evidence type="ECO:0000259" key="1">
    <source>
        <dbReference type="PROSITE" id="PS50222"/>
    </source>
</evidence>
<dbReference type="Gene3D" id="1.10.238.10">
    <property type="entry name" value="EF-hand"/>
    <property type="match status" value="1"/>
</dbReference>
<dbReference type="PANTHER" id="PTHR46971:SF1">
    <property type="entry name" value="CALCINEURIN B SUBUNIT (PROTEIN PHOSPHATASE 2B REGULATORY SUBUNIT)-LIKE PROTEIN"/>
    <property type="match status" value="1"/>
</dbReference>
<accession>A0A6A2XH77</accession>
<keyword evidence="3" id="KW-1185">Reference proteome</keyword>
<dbReference type="SUPFAM" id="SSF47473">
    <property type="entry name" value="EF-hand"/>
    <property type="match status" value="1"/>
</dbReference>
<comment type="caution">
    <text evidence="2">The sequence shown here is derived from an EMBL/GenBank/DDBJ whole genome shotgun (WGS) entry which is preliminary data.</text>
</comment>
<dbReference type="GO" id="GO:0005509">
    <property type="term" value="F:calcium ion binding"/>
    <property type="evidence" value="ECO:0007669"/>
    <property type="project" value="InterPro"/>
</dbReference>
<dbReference type="InterPro" id="IPR011992">
    <property type="entry name" value="EF-hand-dom_pair"/>
</dbReference>
<organism evidence="2 3">
    <name type="scientific">Hibiscus syriacus</name>
    <name type="common">Rose of Sharon</name>
    <dbReference type="NCBI Taxonomy" id="106335"/>
    <lineage>
        <taxon>Eukaryota</taxon>
        <taxon>Viridiplantae</taxon>
        <taxon>Streptophyta</taxon>
        <taxon>Embryophyta</taxon>
        <taxon>Tracheophyta</taxon>
        <taxon>Spermatophyta</taxon>
        <taxon>Magnoliopsida</taxon>
        <taxon>eudicotyledons</taxon>
        <taxon>Gunneridae</taxon>
        <taxon>Pentapetalae</taxon>
        <taxon>rosids</taxon>
        <taxon>malvids</taxon>
        <taxon>Malvales</taxon>
        <taxon>Malvaceae</taxon>
        <taxon>Malvoideae</taxon>
        <taxon>Hibiscus</taxon>
    </lineage>
</organism>
<dbReference type="Proteomes" id="UP000436088">
    <property type="component" value="Unassembled WGS sequence"/>
</dbReference>